<evidence type="ECO:0000313" key="3">
    <source>
        <dbReference type="Proteomes" id="UP000582981"/>
    </source>
</evidence>
<gene>
    <name evidence="2" type="ORF">HX829_09720</name>
</gene>
<dbReference type="SUPFAM" id="SSF46894">
    <property type="entry name" value="C-terminal effector domain of the bipartite response regulators"/>
    <property type="match status" value="1"/>
</dbReference>
<sequence>MNLQRLFPSVGKVIANTGNRNFPRVLHDLIVAQLPVDATHITELRIDATNAAQSITSSIGGVGISPICTDTLMNASSVKQSAQAGDGTCLAPQTELACCQRAATQHASPNHLHLICRTKNRCYALSVYRSNPSLGFSTQECAFLQDFSCLLLPMIGEHIEALLPTPVRLEAFSVTQELENGGMDALRQRFIERLEMSGLNLSSRETEVCVGLLAGRTAPELADQLELRVNTVESYLKRASIKMGIGGRRSLIRWMHSADARTGMENTVALQSAL</sequence>
<dbReference type="InterPro" id="IPR000792">
    <property type="entry name" value="Tscrpt_reg_LuxR_C"/>
</dbReference>
<dbReference type="Pfam" id="PF00196">
    <property type="entry name" value="GerE"/>
    <property type="match status" value="1"/>
</dbReference>
<dbReference type="Proteomes" id="UP000582981">
    <property type="component" value="Unassembled WGS sequence"/>
</dbReference>
<evidence type="ECO:0000313" key="2">
    <source>
        <dbReference type="EMBL" id="NWB46774.1"/>
    </source>
</evidence>
<dbReference type="GO" id="GO:0003677">
    <property type="term" value="F:DNA binding"/>
    <property type="evidence" value="ECO:0007669"/>
    <property type="project" value="InterPro"/>
</dbReference>
<reference evidence="2 3" key="1">
    <citation type="submission" date="2020-04" db="EMBL/GenBank/DDBJ databases">
        <title>Molecular characterization of pseudomonads from Agaricus bisporus reveal novel blotch 2 pathogens in Western Europe.</title>
        <authorList>
            <person name="Taparia T."/>
            <person name="Krijger M."/>
            <person name="Haynes E."/>
            <person name="Elpinstone J.G."/>
            <person name="Noble R."/>
            <person name="Van Der Wolf J."/>
        </authorList>
    </citation>
    <scope>NUCLEOTIDE SEQUENCE [LARGE SCALE GENOMIC DNA]</scope>
    <source>
        <strain evidence="2 3">F1001</strain>
    </source>
</reference>
<dbReference type="InterPro" id="IPR016032">
    <property type="entry name" value="Sig_transdc_resp-reg_C-effctor"/>
</dbReference>
<dbReference type="InterPro" id="IPR036388">
    <property type="entry name" value="WH-like_DNA-bd_sf"/>
</dbReference>
<dbReference type="PRINTS" id="PR00038">
    <property type="entry name" value="HTHLUXR"/>
</dbReference>
<dbReference type="EMBL" id="JACAPU010000012">
    <property type="protein sequence ID" value="NWB46774.1"/>
    <property type="molecule type" value="Genomic_DNA"/>
</dbReference>
<name>A0A7Y7WCC9_9PSED</name>
<dbReference type="GO" id="GO:0006355">
    <property type="term" value="P:regulation of DNA-templated transcription"/>
    <property type="evidence" value="ECO:0007669"/>
    <property type="project" value="InterPro"/>
</dbReference>
<proteinExistence type="predicted"/>
<comment type="caution">
    <text evidence="2">The sequence shown here is derived from an EMBL/GenBank/DDBJ whole genome shotgun (WGS) entry which is preliminary data.</text>
</comment>
<accession>A0A7Y7WCC9</accession>
<protein>
    <submittedName>
        <fullName evidence="2">Helix-turn-helix transcriptional regulator</fullName>
    </submittedName>
</protein>
<organism evidence="2 3">
    <name type="scientific">Pseudomonas gingeri</name>
    <dbReference type="NCBI Taxonomy" id="117681"/>
    <lineage>
        <taxon>Bacteria</taxon>
        <taxon>Pseudomonadati</taxon>
        <taxon>Pseudomonadota</taxon>
        <taxon>Gammaproteobacteria</taxon>
        <taxon>Pseudomonadales</taxon>
        <taxon>Pseudomonadaceae</taxon>
        <taxon>Pseudomonas</taxon>
    </lineage>
</organism>
<evidence type="ECO:0000259" key="1">
    <source>
        <dbReference type="SMART" id="SM00421"/>
    </source>
</evidence>
<dbReference type="Gene3D" id="1.10.10.10">
    <property type="entry name" value="Winged helix-like DNA-binding domain superfamily/Winged helix DNA-binding domain"/>
    <property type="match status" value="1"/>
</dbReference>
<dbReference type="AlphaFoldDB" id="A0A7Y7WCC9"/>
<dbReference type="RefSeq" id="WP_177143953.1">
    <property type="nucleotide sequence ID" value="NZ_JACAPU010000012.1"/>
</dbReference>
<dbReference type="SMART" id="SM00421">
    <property type="entry name" value="HTH_LUXR"/>
    <property type="match status" value="1"/>
</dbReference>
<feature type="domain" description="HTH luxR-type" evidence="1">
    <location>
        <begin position="198"/>
        <end position="255"/>
    </location>
</feature>